<dbReference type="EMBL" id="VUMN01000018">
    <property type="protein sequence ID" value="MSS58857.1"/>
    <property type="molecule type" value="Genomic_DNA"/>
</dbReference>
<dbReference type="InterPro" id="IPR036866">
    <property type="entry name" value="RibonucZ/Hydroxyglut_hydro"/>
</dbReference>
<dbReference type="SUPFAM" id="SSF56281">
    <property type="entry name" value="Metallo-hydrolase/oxidoreductase"/>
    <property type="match status" value="1"/>
</dbReference>
<dbReference type="Gene3D" id="3.60.15.10">
    <property type="entry name" value="Ribonuclease Z/Hydroxyacylglutathione hydrolase-like"/>
    <property type="match status" value="1"/>
</dbReference>
<dbReference type="PANTHER" id="PTHR42951">
    <property type="entry name" value="METALLO-BETA-LACTAMASE DOMAIN-CONTAINING"/>
    <property type="match status" value="1"/>
</dbReference>
<evidence type="ECO:0000313" key="2">
    <source>
        <dbReference type="EMBL" id="MSS58857.1"/>
    </source>
</evidence>
<dbReference type="GO" id="GO:0016787">
    <property type="term" value="F:hydrolase activity"/>
    <property type="evidence" value="ECO:0007669"/>
    <property type="project" value="UniProtKB-KW"/>
</dbReference>
<evidence type="ECO:0000313" key="3">
    <source>
        <dbReference type="Proteomes" id="UP000461880"/>
    </source>
</evidence>
<reference evidence="2 3" key="1">
    <citation type="submission" date="2019-08" db="EMBL/GenBank/DDBJ databases">
        <title>In-depth cultivation of the pig gut microbiome towards novel bacterial diversity and tailored functional studies.</title>
        <authorList>
            <person name="Wylensek D."/>
            <person name="Hitch T.C.A."/>
            <person name="Clavel T."/>
        </authorList>
    </citation>
    <scope>NUCLEOTIDE SEQUENCE [LARGE SCALE GENOMIC DNA]</scope>
    <source>
        <strain evidence="2 3">Oil+RF-744-GAM-WT-6</strain>
    </source>
</reference>
<dbReference type="Proteomes" id="UP000461880">
    <property type="component" value="Unassembled WGS sequence"/>
</dbReference>
<evidence type="ECO:0000259" key="1">
    <source>
        <dbReference type="SMART" id="SM00849"/>
    </source>
</evidence>
<sequence>METFTTRIHYLMHDDRTDEPYLYMISGDRLTLQIDAGNAPEATISFQKELQQAGFQKPDLAVLTHWHWDHTFGLDAMQCPVIASSLTDRKLREVMKWKWNEESMQKRLETGEDIPFCDEHIRVQYPDLSKIHVRHADVAFAGDLSIDLGGVTAILEQRDSPHTRDSVFIRIPEEGVLIGGDAEYPDYYDYDSKYDPERLAFFIHYLEVTEFDTYLRGHDEAAVSKADLLRQMKEIAEQG</sequence>
<dbReference type="AlphaFoldDB" id="A0A7X2NSQ8"/>
<protein>
    <submittedName>
        <fullName evidence="2">MBL fold metallo-hydrolase</fullName>
    </submittedName>
</protein>
<gene>
    <name evidence="2" type="ORF">FYJ51_08035</name>
</gene>
<name>A0A7X2NSQ8_9FIRM</name>
<dbReference type="Pfam" id="PF00753">
    <property type="entry name" value="Lactamase_B"/>
    <property type="match status" value="1"/>
</dbReference>
<dbReference type="RefSeq" id="WP_154504842.1">
    <property type="nucleotide sequence ID" value="NZ_VUMN01000018.1"/>
</dbReference>
<feature type="domain" description="Metallo-beta-lactamase" evidence="1">
    <location>
        <begin position="19"/>
        <end position="218"/>
    </location>
</feature>
<dbReference type="SMART" id="SM00849">
    <property type="entry name" value="Lactamase_B"/>
    <property type="match status" value="1"/>
</dbReference>
<dbReference type="InterPro" id="IPR001279">
    <property type="entry name" value="Metallo-B-lactamas"/>
</dbReference>
<organism evidence="2 3">
    <name type="scientific">Stecheria intestinalis</name>
    <dbReference type="NCBI Taxonomy" id="2606630"/>
    <lineage>
        <taxon>Bacteria</taxon>
        <taxon>Bacillati</taxon>
        <taxon>Bacillota</taxon>
        <taxon>Erysipelotrichia</taxon>
        <taxon>Erysipelotrichales</taxon>
        <taxon>Erysipelotrichaceae</taxon>
        <taxon>Stecheria</taxon>
    </lineage>
</organism>
<keyword evidence="3" id="KW-1185">Reference proteome</keyword>
<proteinExistence type="predicted"/>
<dbReference type="InterPro" id="IPR050855">
    <property type="entry name" value="NDM-1-like"/>
</dbReference>
<keyword evidence="2" id="KW-0378">Hydrolase</keyword>
<comment type="caution">
    <text evidence="2">The sequence shown here is derived from an EMBL/GenBank/DDBJ whole genome shotgun (WGS) entry which is preliminary data.</text>
</comment>
<accession>A0A7X2NSQ8</accession>
<dbReference type="PANTHER" id="PTHR42951:SF4">
    <property type="entry name" value="ACYL-COENZYME A THIOESTERASE MBLAC2"/>
    <property type="match status" value="1"/>
</dbReference>